<dbReference type="Pfam" id="PF24883">
    <property type="entry name" value="NPHP3_N"/>
    <property type="match status" value="1"/>
</dbReference>
<dbReference type="Gene3D" id="3.40.50.300">
    <property type="entry name" value="P-loop containing nucleotide triphosphate hydrolases"/>
    <property type="match status" value="1"/>
</dbReference>
<feature type="repeat" description="ANK" evidence="3">
    <location>
        <begin position="1109"/>
        <end position="1133"/>
    </location>
</feature>
<dbReference type="SUPFAM" id="SSF53474">
    <property type="entry name" value="alpha/beta-Hydrolases"/>
    <property type="match status" value="1"/>
</dbReference>
<dbReference type="PANTHER" id="PTHR24166">
    <property type="entry name" value="ROLLING PEBBLES, ISOFORM B"/>
    <property type="match status" value="1"/>
</dbReference>
<dbReference type="PROSITE" id="PS50297">
    <property type="entry name" value="ANK_REP_REGION"/>
    <property type="match status" value="10"/>
</dbReference>
<keyword evidence="2 3" id="KW-0040">ANK repeat</keyword>
<dbReference type="RefSeq" id="XP_037155277.1">
    <property type="nucleotide sequence ID" value="XM_037299276.1"/>
</dbReference>
<evidence type="ECO:0000313" key="5">
    <source>
        <dbReference type="EMBL" id="KAF6226969.1"/>
    </source>
</evidence>
<evidence type="ECO:0000259" key="4">
    <source>
        <dbReference type="Pfam" id="PF24883"/>
    </source>
</evidence>
<dbReference type="PANTHER" id="PTHR24166:SF48">
    <property type="entry name" value="PROTEIN VAPYRIN"/>
    <property type="match status" value="1"/>
</dbReference>
<dbReference type="InterPro" id="IPR027417">
    <property type="entry name" value="P-loop_NTPase"/>
</dbReference>
<comment type="caution">
    <text evidence="5">The sequence shown here is derived from an EMBL/GenBank/DDBJ whole genome shotgun (WGS) entry which is preliminary data.</text>
</comment>
<dbReference type="InterPro" id="IPR056884">
    <property type="entry name" value="NPHP3-like_N"/>
</dbReference>
<feature type="repeat" description="ANK" evidence="3">
    <location>
        <begin position="973"/>
        <end position="997"/>
    </location>
</feature>
<feature type="repeat" description="ANK" evidence="3">
    <location>
        <begin position="905"/>
        <end position="929"/>
    </location>
</feature>
<evidence type="ECO:0000256" key="2">
    <source>
        <dbReference type="ARBA" id="ARBA00023043"/>
    </source>
</evidence>
<feature type="repeat" description="ANK" evidence="3">
    <location>
        <begin position="1075"/>
        <end position="1099"/>
    </location>
</feature>
<feature type="domain" description="Nephrocystin 3-like N-terminal" evidence="4">
    <location>
        <begin position="269"/>
        <end position="439"/>
    </location>
</feature>
<evidence type="ECO:0000256" key="1">
    <source>
        <dbReference type="ARBA" id="ARBA00022737"/>
    </source>
</evidence>
<dbReference type="Pfam" id="PF12796">
    <property type="entry name" value="Ank_2"/>
    <property type="match status" value="7"/>
</dbReference>
<sequence length="1373" mass="153051">MTFNYESKWILKAPKQRRPLCAIQLLTALDNQRKEEKDTKYRPLIFIGHSFGGVVIEQSLVTANSHGGSFEYLAESTVGSIFLGTPHRGTRSGNWGEWIAMTAKASGLGSEDSIMKDLREGSESLRDLLYEFTLMANRAPLELVCFFEQHKTDYGNKVGIKKIFTKLVVDETSACIDGHRKVPLPTDHLKINKYSGPDDPSYIAVYPLIVDMAQKAIRVVQGRLNPQAIVEDNSIIPRENLGCLQSLFLSDPRNDLAEIRNAKGRRVHGTCAWILTQDRYTSWLVEDSPQLLWLSGAPGIGKTMISSFLVEELAQLAKQSSQMTLAYYFCDDKFQERRTATSILRGLLLQLLRQRPILFKHIQTRFDTLRDRLFTNFHALWTIFVSIIQDPEVGEVCCLIDALDECEKESRQLFLTDFKELFVSQQSEKTYVKFIVTSRRENDIEESLSAVGPAIRHLQVDSGKVNDDLSKFIVVKVNELSARKKYNEKLKEEVKHALTSKAEGTFLYVSLVLDDLNKTRVQSLVRQKLQELPSDLNNLYDKILSRIAVDYVEIAIWVLHWVAVARRPLTVRELAMARVLGTGEWEGKAVPSEDLLHVFQDEFKSCEPLVYVDTDRDTINLVHQSAKDYLLGAHLQGNGDLSQYHVALDTTNLLIFRTCWTYFCLEEFKQHTMSMHPTLEHRLLFGDSQRRNLLDDYCFFRYASREWQNHAVAAGPALATDYKFWEEKLDKLPTLRDYWLLQAAAKGQEVVVKLLLSRNDVIADSRDEDGRTSLSWAAEEGREAVVKLLLSRSDVVADSPDKRGRTSLSWAAMEGHEAVMQLLLSQSDVKADSRDKDGQTSLSWAAMEGHEVVMQLLLSRNDVKADSQANDGRTPLSWAAEEGREAVVKLLLSRSDVKADSQDSYGQTPLSLAAMNGHEAVVELLLSRSDVIADSPDKTGRTPLSWAAESGHVAVMKLLLSRSDVVADSPDKTGRTPLSLAVSNGHKAVVKLLLSRSDVIADSQDIYGKTPLSSAASNEYEAVVELLLNRSDVVADSRDKHGRTPLCWAARKRHEAVVKLLLSRSDVVVDSPDKDGRTPLWWAVFRGHEAVIELLLSRNDVVVNSQDNYGRTPLSLAASNGNEAVVQLLLSRSDVVADSPDKDGRTPLSLAASNGNKAVIQLLLSRSDIIADSPDKQGRTPLCWAARKGHDAVVQLLLSRSDVIADSPDRDGRTPLWCAIMIRHEAVVQLLLSRSDVVADSPDKDGRTPLSLAASNGNEAVVQLLLSRSDVVADSPDKDGRTPLSLAKDNGHEAVVQLLLSRSDMVADSPDKDGRTPLWQALCRNVEFPAMFPATLRYDLCARRLYHSISMGSKTPQPAGIAFTSPSALIDPD</sequence>
<feature type="repeat" description="ANK" evidence="3">
    <location>
        <begin position="1177"/>
        <end position="1201"/>
    </location>
</feature>
<protein>
    <recommendedName>
        <fullName evidence="4">Nephrocystin 3-like N-terminal domain-containing protein</fullName>
    </recommendedName>
</protein>
<gene>
    <name evidence="5" type="ORF">HO133_008410</name>
</gene>
<dbReference type="InterPro" id="IPR029058">
    <property type="entry name" value="AB_hydrolase_fold"/>
</dbReference>
<dbReference type="InterPro" id="IPR036770">
    <property type="entry name" value="Ankyrin_rpt-contain_sf"/>
</dbReference>
<feature type="repeat" description="ANK" evidence="3">
    <location>
        <begin position="939"/>
        <end position="963"/>
    </location>
</feature>
<accession>A0A8H6FGG8</accession>
<dbReference type="InterPro" id="IPR002110">
    <property type="entry name" value="Ankyrin_rpt"/>
</dbReference>
<dbReference type="GeneID" id="59336806"/>
<reference evidence="5 6" key="1">
    <citation type="journal article" date="2020" name="Genomics">
        <title>Complete, high-quality genomes from long-read metagenomic sequencing of two wolf lichen thalli reveals enigmatic genome architecture.</title>
        <authorList>
            <person name="McKenzie S.K."/>
            <person name="Walston R.F."/>
            <person name="Allen J.L."/>
        </authorList>
    </citation>
    <scope>NUCLEOTIDE SEQUENCE [LARGE SCALE GENOMIC DNA]</scope>
    <source>
        <strain evidence="5">WasteWater1</strain>
    </source>
</reference>
<dbReference type="SMART" id="SM00248">
    <property type="entry name" value="ANK"/>
    <property type="match status" value="17"/>
</dbReference>
<dbReference type="PROSITE" id="PS50088">
    <property type="entry name" value="ANK_REPEAT"/>
    <property type="match status" value="10"/>
</dbReference>
<feature type="repeat" description="ANK" evidence="3">
    <location>
        <begin position="871"/>
        <end position="895"/>
    </location>
</feature>
<dbReference type="Gene3D" id="1.25.40.20">
    <property type="entry name" value="Ankyrin repeat-containing domain"/>
    <property type="match status" value="5"/>
</dbReference>
<feature type="repeat" description="ANK" evidence="3">
    <location>
        <begin position="1245"/>
        <end position="1269"/>
    </location>
</feature>
<evidence type="ECO:0000256" key="3">
    <source>
        <dbReference type="PROSITE-ProRule" id="PRU00023"/>
    </source>
</evidence>
<dbReference type="SUPFAM" id="SSF48403">
    <property type="entry name" value="Ankyrin repeat"/>
    <property type="match status" value="2"/>
</dbReference>
<dbReference type="Gene3D" id="3.40.50.1820">
    <property type="entry name" value="alpha/beta hydrolase"/>
    <property type="match status" value="1"/>
</dbReference>
<feature type="repeat" description="ANK" evidence="3">
    <location>
        <begin position="1279"/>
        <end position="1303"/>
    </location>
</feature>
<evidence type="ECO:0000313" key="6">
    <source>
        <dbReference type="Proteomes" id="UP000593566"/>
    </source>
</evidence>
<dbReference type="EMBL" id="JACCJB010000005">
    <property type="protein sequence ID" value="KAF6226969.1"/>
    <property type="molecule type" value="Genomic_DNA"/>
</dbReference>
<proteinExistence type="predicted"/>
<dbReference type="SUPFAM" id="SSF52540">
    <property type="entry name" value="P-loop containing nucleoside triphosphate hydrolases"/>
    <property type="match status" value="1"/>
</dbReference>
<dbReference type="InterPro" id="IPR050889">
    <property type="entry name" value="Dendritic_Spine_Reg/Scaffold"/>
</dbReference>
<organism evidence="5 6">
    <name type="scientific">Letharia lupina</name>
    <dbReference type="NCBI Taxonomy" id="560253"/>
    <lineage>
        <taxon>Eukaryota</taxon>
        <taxon>Fungi</taxon>
        <taxon>Dikarya</taxon>
        <taxon>Ascomycota</taxon>
        <taxon>Pezizomycotina</taxon>
        <taxon>Lecanoromycetes</taxon>
        <taxon>OSLEUM clade</taxon>
        <taxon>Lecanoromycetidae</taxon>
        <taxon>Lecanorales</taxon>
        <taxon>Lecanorineae</taxon>
        <taxon>Parmeliaceae</taxon>
        <taxon>Letharia</taxon>
    </lineage>
</organism>
<feature type="repeat" description="ANK" evidence="3">
    <location>
        <begin position="1143"/>
        <end position="1167"/>
    </location>
</feature>
<keyword evidence="1" id="KW-0677">Repeat</keyword>
<dbReference type="Proteomes" id="UP000593566">
    <property type="component" value="Unassembled WGS sequence"/>
</dbReference>
<dbReference type="Pfam" id="PF00023">
    <property type="entry name" value="Ank"/>
    <property type="match status" value="1"/>
</dbReference>
<name>A0A8H6FGG8_9LECA</name>
<keyword evidence="6" id="KW-1185">Reference proteome</keyword>